<dbReference type="GO" id="GO:0015074">
    <property type="term" value="P:DNA integration"/>
    <property type="evidence" value="ECO:0007669"/>
    <property type="project" value="InterPro"/>
</dbReference>
<dbReference type="Pfam" id="PF00665">
    <property type="entry name" value="rve"/>
    <property type="match status" value="1"/>
</dbReference>
<dbReference type="InterPro" id="IPR050900">
    <property type="entry name" value="Transposase_IS3/IS150/IS904"/>
</dbReference>
<feature type="domain" description="Integrase catalytic" evidence="2">
    <location>
        <begin position="121"/>
        <end position="284"/>
    </location>
</feature>
<sequence length="294" mass="33099">MYRVVQEKNVDFPVAWMCRQLDLPRATYYRWLDAAETPTALRRRELTDQVKTVFDSSDGIFGHRMVHTKLAAAGIEVSVGTVAGIMAENGWVAKRMRAFKRTTIPSDPDKVFADLIGRDFTAEAPGTRLVGDITYLRTDEGWLYLATVIDLCTRMVVGWAMAEHMRASLVTGALTMARDRGHLSPNAIFHSDHGTQYTSREMGAWCAGNNIRQSMGATGVCWDNAVAESLFSSLKNEFYHHHSFTTRQDARLATMRYIEVFYNRWRPHTNNEGLPPATAMANFTTRNQQLPAAA</sequence>
<dbReference type="Pfam" id="PF13333">
    <property type="entry name" value="rve_2"/>
    <property type="match status" value="1"/>
</dbReference>
<evidence type="ECO:0000313" key="4">
    <source>
        <dbReference type="Proteomes" id="UP000008639"/>
    </source>
</evidence>
<dbReference type="InterPro" id="IPR001584">
    <property type="entry name" value="Integrase_cat-core"/>
</dbReference>
<dbReference type="HOGENOM" id="CLU_027402_4_2_11"/>
<name>F0M3S0_PSEPM</name>
<proteinExistence type="predicted"/>
<evidence type="ECO:0000256" key="1">
    <source>
        <dbReference type="ARBA" id="ARBA00002286"/>
    </source>
</evidence>
<dbReference type="InterPro" id="IPR036397">
    <property type="entry name" value="RNaseH_sf"/>
</dbReference>
<dbReference type="RefSeq" id="WP_013601276.1">
    <property type="nucleotide sequence ID" value="NC_015145.1"/>
</dbReference>
<dbReference type="InterPro" id="IPR048020">
    <property type="entry name" value="Transpos_IS3"/>
</dbReference>
<dbReference type="InterPro" id="IPR012337">
    <property type="entry name" value="RNaseH-like_sf"/>
</dbReference>
<dbReference type="NCBIfam" id="NF033516">
    <property type="entry name" value="transpos_IS3"/>
    <property type="match status" value="1"/>
</dbReference>
<evidence type="ECO:0000313" key="3">
    <source>
        <dbReference type="EMBL" id="ADX73355.1"/>
    </source>
</evidence>
<gene>
    <name evidence="3" type="ordered locus">Asphe3_22100</name>
</gene>
<dbReference type="Gene3D" id="3.30.420.10">
    <property type="entry name" value="Ribonuclease H-like superfamily/Ribonuclease H"/>
    <property type="match status" value="1"/>
</dbReference>
<protein>
    <submittedName>
        <fullName evidence="3">Transposase</fullName>
    </submittedName>
</protein>
<organism evidence="3 4">
    <name type="scientific">Pseudarthrobacter phenanthrenivorans (strain DSM 18606 / JCM 16027 / LMG 23796 / Sphe3)</name>
    <name type="common">Arthrobacter phenanthrenivorans</name>
    <dbReference type="NCBI Taxonomy" id="930171"/>
    <lineage>
        <taxon>Bacteria</taxon>
        <taxon>Bacillati</taxon>
        <taxon>Actinomycetota</taxon>
        <taxon>Actinomycetes</taxon>
        <taxon>Micrococcales</taxon>
        <taxon>Micrococcaceae</taxon>
        <taxon>Pseudarthrobacter</taxon>
    </lineage>
</organism>
<comment type="function">
    <text evidence="1">Involved in the transposition of the insertion sequence.</text>
</comment>
<dbReference type="GO" id="GO:0003676">
    <property type="term" value="F:nucleic acid binding"/>
    <property type="evidence" value="ECO:0007669"/>
    <property type="project" value="InterPro"/>
</dbReference>
<evidence type="ECO:0000259" key="2">
    <source>
        <dbReference type="PROSITE" id="PS50994"/>
    </source>
</evidence>
<dbReference type="Proteomes" id="UP000008639">
    <property type="component" value="Chromosome"/>
</dbReference>
<dbReference type="KEGG" id="apn:Asphe3_22100"/>
<accession>F0M3S0</accession>
<dbReference type="SUPFAM" id="SSF53098">
    <property type="entry name" value="Ribonuclease H-like"/>
    <property type="match status" value="1"/>
</dbReference>
<dbReference type="AlphaFoldDB" id="F0M3S0"/>
<dbReference type="Pfam" id="PF13276">
    <property type="entry name" value="HTH_21"/>
    <property type="match status" value="1"/>
</dbReference>
<dbReference type="InterPro" id="IPR025948">
    <property type="entry name" value="HTH-like_dom"/>
</dbReference>
<dbReference type="EMBL" id="CP002379">
    <property type="protein sequence ID" value="ADX73355.1"/>
    <property type="molecule type" value="Genomic_DNA"/>
</dbReference>
<dbReference type="PROSITE" id="PS50994">
    <property type="entry name" value="INTEGRASE"/>
    <property type="match status" value="1"/>
</dbReference>
<dbReference type="PANTHER" id="PTHR46889">
    <property type="entry name" value="TRANSPOSASE INSF FOR INSERTION SEQUENCE IS3B-RELATED"/>
    <property type="match status" value="1"/>
</dbReference>
<dbReference type="eggNOG" id="COG2801">
    <property type="taxonomic scope" value="Bacteria"/>
</dbReference>
<reference evidence="3 4" key="1">
    <citation type="journal article" date="2011" name="Stand. Genomic Sci.">
        <title>Complete genome sequence of Arthrobacter phenanthrenivorans type strain (Sphe3).</title>
        <authorList>
            <person name="Kallimanis A."/>
            <person name="Labutti K.M."/>
            <person name="Lapidus A."/>
            <person name="Clum A."/>
            <person name="Lykidis A."/>
            <person name="Mavromatis K."/>
            <person name="Pagani I."/>
            <person name="Liolios K."/>
            <person name="Ivanova N."/>
            <person name="Goodwin L."/>
            <person name="Pitluck S."/>
            <person name="Chen A."/>
            <person name="Palaniappan K."/>
            <person name="Markowitz V."/>
            <person name="Bristow J."/>
            <person name="Velentzas A.D."/>
            <person name="Perisynakis A."/>
            <person name="Ouzounis C.C."/>
            <person name="Kyrpides N.C."/>
            <person name="Koukkou A.I."/>
            <person name="Drainas C."/>
        </authorList>
    </citation>
    <scope>NUCLEOTIDE SEQUENCE [LARGE SCALE GENOMIC DNA]</scope>
    <source>
        <strain evidence="4">DSM 18606 / JCM 16027 / LMG 23796 / Sphe3</strain>
    </source>
</reference>
<dbReference type="PANTHER" id="PTHR46889:SF4">
    <property type="entry name" value="TRANSPOSASE INSO FOR INSERTION SEQUENCE ELEMENT IS911B-RELATED"/>
    <property type="match status" value="1"/>
</dbReference>
<dbReference type="STRING" id="930171.Asphe3_22100"/>